<sequence length="277" mass="31605">MSFFNPGTDYILHDCVPIQESKTKGILPWIKNIYRQSRGFEICTFNSSILSSVLKKQSANWPSLAQGYICDVISTVHIFIRKASTVSCRDQKLGENILSLVLDDLIDKSRHALSTTNFLLQIEREGTPMTQNHYLNSNLKKCRQECMSSEAKKSSFSVEYHNGSSGECVRLSDLTQIHHINNLHQTVQDIHDILKSYYKVARKRFIENLCLQAADFYLVTGPEAPMALFSPSWVYNLSSEQLENIVGEESSVRRKRRLLKKQAKGLETGKKICFSFN</sequence>
<evidence type="ECO:0000313" key="3">
    <source>
        <dbReference type="Proteomes" id="UP000234275"/>
    </source>
</evidence>
<keyword evidence="3" id="KW-1185">Reference proteome</keyword>
<reference evidence="2 3" key="1">
    <citation type="submission" date="2016-12" db="EMBL/GenBank/DDBJ databases">
        <title>The genomes of Aspergillus section Nigri reveals drivers in fungal speciation.</title>
        <authorList>
            <consortium name="DOE Joint Genome Institute"/>
            <person name="Vesth T.C."/>
            <person name="Nybo J."/>
            <person name="Theobald S."/>
            <person name="Brandl J."/>
            <person name="Frisvad J.C."/>
            <person name="Nielsen K.F."/>
            <person name="Lyhne E.K."/>
            <person name="Kogle M.E."/>
            <person name="Kuo A."/>
            <person name="Riley R."/>
            <person name="Clum A."/>
            <person name="Nolan M."/>
            <person name="Lipzen A."/>
            <person name="Salamov A."/>
            <person name="Henrissat B."/>
            <person name="Wiebenga A."/>
            <person name="De Vries R.P."/>
            <person name="Grigoriev I.V."/>
            <person name="Mortensen U.H."/>
            <person name="Andersen M.R."/>
            <person name="Baker S.E."/>
        </authorList>
    </citation>
    <scope>NUCLEOTIDE SEQUENCE [LARGE SCALE GENOMIC DNA]</scope>
    <source>
        <strain evidence="2 3">IBT 23096</strain>
    </source>
</reference>
<dbReference type="OrthoDB" id="415706at2759"/>
<dbReference type="Proteomes" id="UP000234275">
    <property type="component" value="Unassembled WGS sequence"/>
</dbReference>
<dbReference type="STRING" id="1392250.A0A2I2G5R5"/>
<evidence type="ECO:0000313" key="2">
    <source>
        <dbReference type="EMBL" id="PLB48222.1"/>
    </source>
</evidence>
<dbReference type="Gene3D" id="1.20.120.1240">
    <property type="entry name" value="Dynamin, middle domain"/>
    <property type="match status" value="1"/>
</dbReference>
<proteinExistence type="predicted"/>
<comment type="caution">
    <text evidence="2">The sequence shown here is derived from an EMBL/GenBank/DDBJ whole genome shotgun (WGS) entry which is preliminary data.</text>
</comment>
<name>A0A2I2G5R5_9EURO</name>
<evidence type="ECO:0000259" key="1">
    <source>
        <dbReference type="PROSITE" id="PS51388"/>
    </source>
</evidence>
<gene>
    <name evidence="2" type="ORF">P170DRAFT_359667</name>
</gene>
<feature type="domain" description="GED" evidence="1">
    <location>
        <begin position="187"/>
        <end position="277"/>
    </location>
</feature>
<dbReference type="GeneID" id="36552068"/>
<protein>
    <recommendedName>
        <fullName evidence="1">GED domain-containing protein</fullName>
    </recommendedName>
</protein>
<dbReference type="EMBL" id="MSFO01000005">
    <property type="protein sequence ID" value="PLB48222.1"/>
    <property type="molecule type" value="Genomic_DNA"/>
</dbReference>
<dbReference type="InterPro" id="IPR020850">
    <property type="entry name" value="GED_dom"/>
</dbReference>
<dbReference type="AlphaFoldDB" id="A0A2I2G5R5"/>
<dbReference type="VEuPathDB" id="FungiDB:P170DRAFT_359667"/>
<dbReference type="RefSeq" id="XP_024703524.1">
    <property type="nucleotide sequence ID" value="XM_024844368.1"/>
</dbReference>
<organism evidence="2 3">
    <name type="scientific">Aspergillus steynii IBT 23096</name>
    <dbReference type="NCBI Taxonomy" id="1392250"/>
    <lineage>
        <taxon>Eukaryota</taxon>
        <taxon>Fungi</taxon>
        <taxon>Dikarya</taxon>
        <taxon>Ascomycota</taxon>
        <taxon>Pezizomycotina</taxon>
        <taxon>Eurotiomycetes</taxon>
        <taxon>Eurotiomycetidae</taxon>
        <taxon>Eurotiales</taxon>
        <taxon>Aspergillaceae</taxon>
        <taxon>Aspergillus</taxon>
        <taxon>Aspergillus subgen. Circumdati</taxon>
    </lineage>
</organism>
<dbReference type="PROSITE" id="PS51388">
    <property type="entry name" value="GED"/>
    <property type="match status" value="1"/>
</dbReference>
<accession>A0A2I2G5R5</accession>